<keyword evidence="12" id="KW-1185">Reference proteome</keyword>
<dbReference type="Proteomes" id="UP000332515">
    <property type="component" value="Unassembled WGS sequence"/>
</dbReference>
<dbReference type="PANTHER" id="PTHR43073:SF2">
    <property type="entry name" value="DIHYDROPYRIMIDINE DEHYDROGENASE [NADP(+)]"/>
    <property type="match status" value="1"/>
</dbReference>
<dbReference type="InterPro" id="IPR028261">
    <property type="entry name" value="DPD_II"/>
</dbReference>
<dbReference type="PRINTS" id="PR00419">
    <property type="entry name" value="ADXRDTASE"/>
</dbReference>
<feature type="domain" description="Dihydroprymidine dehydrogenase" evidence="10">
    <location>
        <begin position="19"/>
        <end position="124"/>
    </location>
</feature>
<evidence type="ECO:0000259" key="9">
    <source>
        <dbReference type="Pfam" id="PF07992"/>
    </source>
</evidence>
<dbReference type="EMBL" id="VWNA01000001">
    <property type="protein sequence ID" value="MQT14243.1"/>
    <property type="molecule type" value="Genomic_DNA"/>
</dbReference>
<comment type="catalytic activity">
    <reaction evidence="5">
        <text>5,6-dihydrouracil + NAD(+) = uracil + NADH + H(+)</text>
        <dbReference type="Rhea" id="RHEA:20189"/>
        <dbReference type="ChEBI" id="CHEBI:15378"/>
        <dbReference type="ChEBI" id="CHEBI:15901"/>
        <dbReference type="ChEBI" id="CHEBI:17568"/>
        <dbReference type="ChEBI" id="CHEBI:57540"/>
        <dbReference type="ChEBI" id="CHEBI:57945"/>
        <dbReference type="EC" id="1.3.1.1"/>
    </reaction>
</comment>
<dbReference type="SUPFAM" id="SSF46548">
    <property type="entry name" value="alpha-helical ferredoxin"/>
    <property type="match status" value="1"/>
</dbReference>
<protein>
    <recommendedName>
        <fullName evidence="8">dihydrouracil dehydrogenase (NAD(+))</fullName>
        <ecNumber evidence="8">1.3.1.1</ecNumber>
    </recommendedName>
    <alternativeName>
        <fullName evidence="3">Dihydrothymine dehydrogenase</fullName>
    </alternativeName>
    <alternativeName>
        <fullName evidence="2">Dihydrouracil dehydrogenase</fullName>
    </alternativeName>
</protein>
<comment type="caution">
    <text evidence="11">The sequence shown here is derived from an EMBL/GenBank/DDBJ whole genome shotgun (WGS) entry which is preliminary data.</text>
</comment>
<dbReference type="InterPro" id="IPR023753">
    <property type="entry name" value="FAD/NAD-binding_dom"/>
</dbReference>
<proteinExistence type="predicted"/>
<gene>
    <name evidence="11" type="ORF">F0357_16645</name>
</gene>
<dbReference type="SUPFAM" id="SSF51971">
    <property type="entry name" value="Nucleotide-binding domain"/>
    <property type="match status" value="1"/>
</dbReference>
<name>A0A6A7Y4Z6_9HYPH</name>
<sequence length="453" mass="47345">MMTDVDIRAGRLPSDDLARNFSDLHPVLTDHEAAVEAGRCLFCYDAPCMQACPTSIDVPLFIRQISTGNRVGAARTILDANALGAMCARVCPTETLCEEACVRNAGESKPIEIGRLQRYATDAVVPTGRQIFRRAAPTGRRVAVVGAGPAGLSCAHGLARAGHDVVIYDARPKAGGLNEYGIAAYKAAGGIAEQEVAWLLAIGGIEIRAGIALGRDVSLDALLADHDAVFLGMGLQGINALGLGGETAGVRDAVDFIADLRQAQADGRLDGVATGRRVIVIGGGMTAVDAAIQSKKLGADEVTIVYRRGAEAMNASVYEQELAQLNGVTIRHWARPAALESDQGRLVGVRFEETASRDGRLVDAGRSFRLEADLLLTAIGQTFVAAPLTGALELENGRIKVDEIRATSLPRVWAGGDCVAGGEDLTVVAVEDGKIAARAIDAAFAAASRVAAE</sequence>
<comment type="function">
    <text evidence="6">Involved in pyrimidine base degradation. Catalyzes physiologically the reduction of uracil to 5,6-dihydrouracil (DHU) by using NADH as a specific cosubstrate. It also catalyzes the reverse reaction and the reduction of thymine to 5,6-dihydrothymine (DHT).</text>
</comment>
<evidence type="ECO:0000256" key="2">
    <source>
        <dbReference type="ARBA" id="ARBA00030119"/>
    </source>
</evidence>
<reference evidence="11 12" key="1">
    <citation type="submission" date="2019-09" db="EMBL/GenBank/DDBJ databases">
        <title>Segnochrobactrum spirostomi gen. nov., sp. nov., isolated from the ciliate Spirostomum cf. yagiui and description of a novel family, Segnochrobactraceae fam. nov. within the order Rhizobiales of the class Alphaproteobacteria.</title>
        <authorList>
            <person name="Akter S."/>
            <person name="Shazib S.U.A."/>
            <person name="Shin M.K."/>
        </authorList>
    </citation>
    <scope>NUCLEOTIDE SEQUENCE [LARGE SCALE GENOMIC DNA]</scope>
    <source>
        <strain evidence="11 12">Sp-1</strain>
    </source>
</reference>
<dbReference type="EC" id="1.3.1.1" evidence="8"/>
<dbReference type="PANTHER" id="PTHR43073">
    <property type="entry name" value="DIHYDROPYRIMIDINE DEHYDROGENASE [NADP(+)]"/>
    <property type="match status" value="1"/>
</dbReference>
<evidence type="ECO:0000256" key="4">
    <source>
        <dbReference type="ARBA" id="ARBA00047685"/>
    </source>
</evidence>
<dbReference type="GO" id="GO:0051536">
    <property type="term" value="F:iron-sulfur cluster binding"/>
    <property type="evidence" value="ECO:0007669"/>
    <property type="project" value="InterPro"/>
</dbReference>
<keyword evidence="1" id="KW-0560">Oxidoreductase</keyword>
<evidence type="ECO:0000259" key="10">
    <source>
        <dbReference type="Pfam" id="PF14691"/>
    </source>
</evidence>
<dbReference type="InterPro" id="IPR036188">
    <property type="entry name" value="FAD/NAD-bd_sf"/>
</dbReference>
<evidence type="ECO:0000313" key="12">
    <source>
        <dbReference type="Proteomes" id="UP000332515"/>
    </source>
</evidence>
<evidence type="ECO:0000256" key="1">
    <source>
        <dbReference type="ARBA" id="ARBA00023002"/>
    </source>
</evidence>
<comment type="catalytic activity">
    <reaction evidence="4">
        <text>5,6-dihydrothymine + NAD(+) = thymine + NADH + H(+)</text>
        <dbReference type="Rhea" id="RHEA:28791"/>
        <dbReference type="ChEBI" id="CHEBI:15378"/>
        <dbReference type="ChEBI" id="CHEBI:17821"/>
        <dbReference type="ChEBI" id="CHEBI:27468"/>
        <dbReference type="ChEBI" id="CHEBI:57540"/>
        <dbReference type="ChEBI" id="CHEBI:57945"/>
        <dbReference type="EC" id="1.3.1.1"/>
    </reaction>
</comment>
<dbReference type="Gene3D" id="1.10.1060.10">
    <property type="entry name" value="Alpha-helical ferredoxin"/>
    <property type="match status" value="1"/>
</dbReference>
<evidence type="ECO:0000256" key="5">
    <source>
        <dbReference type="ARBA" id="ARBA00048792"/>
    </source>
</evidence>
<dbReference type="GO" id="GO:0004159">
    <property type="term" value="F:dihydropyrimidine dehydrogenase (NAD+) activity"/>
    <property type="evidence" value="ECO:0007669"/>
    <property type="project" value="UniProtKB-EC"/>
</dbReference>
<organism evidence="11 12">
    <name type="scientific">Segnochrobactrum spirostomi</name>
    <dbReference type="NCBI Taxonomy" id="2608987"/>
    <lineage>
        <taxon>Bacteria</taxon>
        <taxon>Pseudomonadati</taxon>
        <taxon>Pseudomonadota</taxon>
        <taxon>Alphaproteobacteria</taxon>
        <taxon>Hyphomicrobiales</taxon>
        <taxon>Segnochrobactraceae</taxon>
        <taxon>Segnochrobactrum</taxon>
    </lineage>
</organism>
<dbReference type="AlphaFoldDB" id="A0A6A7Y4Z6"/>
<evidence type="ECO:0000256" key="3">
    <source>
        <dbReference type="ARBA" id="ARBA00032722"/>
    </source>
</evidence>
<dbReference type="Gene3D" id="3.50.50.60">
    <property type="entry name" value="FAD/NAD(P)-binding domain"/>
    <property type="match status" value="2"/>
</dbReference>
<dbReference type="Pfam" id="PF14691">
    <property type="entry name" value="Fer4_20"/>
    <property type="match status" value="1"/>
</dbReference>
<comment type="subunit">
    <text evidence="7">Heterotetramer of 2 PreA and 2 PreT subunits.</text>
</comment>
<dbReference type="InterPro" id="IPR009051">
    <property type="entry name" value="Helical_ferredxn"/>
</dbReference>
<dbReference type="Pfam" id="PF07992">
    <property type="entry name" value="Pyr_redox_2"/>
    <property type="match status" value="1"/>
</dbReference>
<evidence type="ECO:0000256" key="8">
    <source>
        <dbReference type="ARBA" id="ARBA00049728"/>
    </source>
</evidence>
<evidence type="ECO:0000256" key="6">
    <source>
        <dbReference type="ARBA" id="ARBA00049578"/>
    </source>
</evidence>
<feature type="domain" description="FAD/NAD(P)-binding" evidence="9">
    <location>
        <begin position="141"/>
        <end position="433"/>
    </location>
</feature>
<dbReference type="RefSeq" id="WP_153484602.1">
    <property type="nucleotide sequence ID" value="NZ_VWNA01000001.1"/>
</dbReference>
<accession>A0A6A7Y4Z6</accession>
<evidence type="ECO:0000256" key="7">
    <source>
        <dbReference type="ARBA" id="ARBA00049714"/>
    </source>
</evidence>
<evidence type="ECO:0000313" key="11">
    <source>
        <dbReference type="EMBL" id="MQT14243.1"/>
    </source>
</evidence>